<keyword evidence="3" id="KW-1185">Reference proteome</keyword>
<dbReference type="RefSeq" id="WP_344041737.1">
    <property type="nucleotide sequence ID" value="NZ_BAAAKE010000030.1"/>
</dbReference>
<evidence type="ECO:0000313" key="3">
    <source>
        <dbReference type="Proteomes" id="UP001595833"/>
    </source>
</evidence>
<feature type="chain" id="PRO_5045535133" evidence="1">
    <location>
        <begin position="20"/>
        <end position="112"/>
    </location>
</feature>
<proteinExistence type="predicted"/>
<accession>A0ABV9XZS5</accession>
<sequence length="112" mass="11826">MTASVVALGMVQGVAPAQAATCASGYICLFDGTNFTGRKLSYRDCARVDIGKVWGNDRIRSIMNNQSSGTLSHFYSWHAAAANWTYVGYSRAKANHATVSAGVASAEAVDVC</sequence>
<gene>
    <name evidence="2" type="ORF">ACFPFM_18735</name>
</gene>
<evidence type="ECO:0000313" key="2">
    <source>
        <dbReference type="EMBL" id="MFC5055786.1"/>
    </source>
</evidence>
<comment type="caution">
    <text evidence="2">The sequence shown here is derived from an EMBL/GenBank/DDBJ whole genome shotgun (WGS) entry which is preliminary data.</text>
</comment>
<protein>
    <submittedName>
        <fullName evidence="2">Peptidase inhibitor family I36 protein</fullName>
    </submittedName>
</protein>
<reference evidence="3" key="1">
    <citation type="journal article" date="2019" name="Int. J. Syst. Evol. Microbiol.">
        <title>The Global Catalogue of Microorganisms (GCM) 10K type strain sequencing project: providing services to taxonomists for standard genome sequencing and annotation.</title>
        <authorList>
            <consortium name="The Broad Institute Genomics Platform"/>
            <consortium name="The Broad Institute Genome Sequencing Center for Infectious Disease"/>
            <person name="Wu L."/>
            <person name="Ma J."/>
        </authorList>
    </citation>
    <scope>NUCLEOTIDE SEQUENCE [LARGE SCALE GENOMIC DNA]</scope>
    <source>
        <strain evidence="3">KCTC 12848</strain>
    </source>
</reference>
<dbReference type="Pfam" id="PF03995">
    <property type="entry name" value="Inhibitor_I36"/>
    <property type="match status" value="1"/>
</dbReference>
<evidence type="ECO:0000256" key="1">
    <source>
        <dbReference type="SAM" id="SignalP"/>
    </source>
</evidence>
<dbReference type="Proteomes" id="UP001595833">
    <property type="component" value="Unassembled WGS sequence"/>
</dbReference>
<dbReference type="EMBL" id="JBHSJB010000017">
    <property type="protein sequence ID" value="MFC5055786.1"/>
    <property type="molecule type" value="Genomic_DNA"/>
</dbReference>
<dbReference type="Gene3D" id="2.60.20.10">
    <property type="entry name" value="Crystallins"/>
    <property type="match status" value="1"/>
</dbReference>
<feature type="signal peptide" evidence="1">
    <location>
        <begin position="1"/>
        <end position="19"/>
    </location>
</feature>
<keyword evidence="1" id="KW-0732">Signal</keyword>
<name>A0ABV9XZS5_9PSEU</name>
<organism evidence="2 3">
    <name type="scientific">Saccharothrix xinjiangensis</name>
    <dbReference type="NCBI Taxonomy" id="204798"/>
    <lineage>
        <taxon>Bacteria</taxon>
        <taxon>Bacillati</taxon>
        <taxon>Actinomycetota</taxon>
        <taxon>Actinomycetes</taxon>
        <taxon>Pseudonocardiales</taxon>
        <taxon>Pseudonocardiaceae</taxon>
        <taxon>Saccharothrix</taxon>
    </lineage>
</organism>